<evidence type="ECO:0000313" key="1">
    <source>
        <dbReference type="EnsemblMetazoa" id="tetur01g01460.1"/>
    </source>
</evidence>
<sequence>MAGRSSQEAKAKTTVRFKRLPKIYLNWLEINIKYQKTWTNWKGFFTNNDCRT</sequence>
<dbReference type="AlphaFoldDB" id="T1JQ03"/>
<dbReference type="Proteomes" id="UP000015104">
    <property type="component" value="Unassembled WGS sequence"/>
</dbReference>
<evidence type="ECO:0000313" key="2">
    <source>
        <dbReference type="Proteomes" id="UP000015104"/>
    </source>
</evidence>
<protein>
    <submittedName>
        <fullName evidence="1">Uncharacterized protein</fullName>
    </submittedName>
</protein>
<dbReference type="EMBL" id="CAEY01000436">
    <property type="status" value="NOT_ANNOTATED_CDS"/>
    <property type="molecule type" value="Genomic_DNA"/>
</dbReference>
<reference evidence="1" key="2">
    <citation type="submission" date="2015-06" db="UniProtKB">
        <authorList>
            <consortium name="EnsemblMetazoa"/>
        </authorList>
    </citation>
    <scope>IDENTIFICATION</scope>
</reference>
<name>T1JQ03_TETUR</name>
<dbReference type="HOGENOM" id="CLU_3089810_0_0_1"/>
<proteinExistence type="predicted"/>
<dbReference type="EnsemblMetazoa" id="tetur01g01460.1">
    <property type="protein sequence ID" value="tetur01g01460.1"/>
    <property type="gene ID" value="tetur01g01460"/>
</dbReference>
<accession>T1JQ03</accession>
<organism evidence="1 2">
    <name type="scientific">Tetranychus urticae</name>
    <name type="common">Two-spotted spider mite</name>
    <dbReference type="NCBI Taxonomy" id="32264"/>
    <lineage>
        <taxon>Eukaryota</taxon>
        <taxon>Metazoa</taxon>
        <taxon>Ecdysozoa</taxon>
        <taxon>Arthropoda</taxon>
        <taxon>Chelicerata</taxon>
        <taxon>Arachnida</taxon>
        <taxon>Acari</taxon>
        <taxon>Acariformes</taxon>
        <taxon>Trombidiformes</taxon>
        <taxon>Prostigmata</taxon>
        <taxon>Eleutherengona</taxon>
        <taxon>Raphignathae</taxon>
        <taxon>Tetranychoidea</taxon>
        <taxon>Tetranychidae</taxon>
        <taxon>Tetranychus</taxon>
    </lineage>
</organism>
<keyword evidence="2" id="KW-1185">Reference proteome</keyword>
<reference evidence="2" key="1">
    <citation type="submission" date="2011-08" db="EMBL/GenBank/DDBJ databases">
        <authorList>
            <person name="Rombauts S."/>
        </authorList>
    </citation>
    <scope>NUCLEOTIDE SEQUENCE</scope>
    <source>
        <strain evidence="2">London</strain>
    </source>
</reference>